<dbReference type="EMBL" id="AP023361">
    <property type="protein sequence ID" value="BCJ90492.1"/>
    <property type="molecule type" value="Genomic_DNA"/>
</dbReference>
<reference evidence="4 5" key="1">
    <citation type="submission" date="2020-08" db="EMBL/GenBank/DDBJ databases">
        <title>Genome sequence of Rhizobiales bacterium strain IZ6.</title>
        <authorList>
            <person name="Nakai R."/>
            <person name="Naganuma T."/>
        </authorList>
    </citation>
    <scope>NUCLEOTIDE SEQUENCE [LARGE SCALE GENOMIC DNA]</scope>
    <source>
        <strain evidence="4 5">IZ6</strain>
    </source>
</reference>
<dbReference type="PANTHER" id="PTHR43546:SF3">
    <property type="entry name" value="UPF0173 METAL-DEPENDENT HYDROLASE MJ1163"/>
    <property type="match status" value="1"/>
</dbReference>
<evidence type="ECO:0000259" key="3">
    <source>
        <dbReference type="SMART" id="SM00849"/>
    </source>
</evidence>
<dbReference type="AlphaFoldDB" id="A0A6S6QT95"/>
<dbReference type="Gene3D" id="3.60.15.10">
    <property type="entry name" value="Ribonuclease Z/Hydroxyacylglutathione hydrolase-like"/>
    <property type="match status" value="1"/>
</dbReference>
<dbReference type="GO" id="GO:0016787">
    <property type="term" value="F:hydrolase activity"/>
    <property type="evidence" value="ECO:0007669"/>
    <property type="project" value="UniProtKB-UniRule"/>
</dbReference>
<sequence>MRITWYGHSAFKIEFDGKSILFDPFISGSGYKGGAAEVAKGTTHICLTHGHGDHVGDTVQIAKETGATVISSFEIVTWLQGQGVEKVEPMNTGGSITVDGFTVTLVQAFHSSGELVNGVFAQLGHPTGIIIEAKGQPTVYHLGDTALFGDMKLINELYKPKIGFVPIGDRFTMGARTAAYAVNNFFDFDLVVPCHYATFGLLDQSADSFRAQVTKKTEIRVPEKGVPFEV</sequence>
<protein>
    <recommendedName>
        <fullName evidence="2">UPF0173 metal-dependent hydrolase IZ6_12270</fullName>
    </recommendedName>
</protein>
<feature type="domain" description="Metallo-beta-lactamase" evidence="3">
    <location>
        <begin position="7"/>
        <end position="195"/>
    </location>
</feature>
<dbReference type="Proteomes" id="UP000515317">
    <property type="component" value="Chromosome"/>
</dbReference>
<dbReference type="KEGG" id="tso:IZ6_12270"/>
<dbReference type="Pfam" id="PF13483">
    <property type="entry name" value="Lactamase_B_3"/>
    <property type="match status" value="1"/>
</dbReference>
<dbReference type="PANTHER" id="PTHR43546">
    <property type="entry name" value="UPF0173 METAL-DEPENDENT HYDROLASE MJ1163-RELATED"/>
    <property type="match status" value="1"/>
</dbReference>
<gene>
    <name evidence="4" type="ORF">IZ6_12270</name>
</gene>
<name>A0A6S6QT95_9HYPH</name>
<dbReference type="NCBIfam" id="NF001911">
    <property type="entry name" value="PRK00685.1"/>
    <property type="match status" value="1"/>
</dbReference>
<accession>A0A6S6QT95</accession>
<comment type="similarity">
    <text evidence="2">Belongs to the UPF0173 family.</text>
</comment>
<dbReference type="InterPro" id="IPR001279">
    <property type="entry name" value="Metallo-B-lactamas"/>
</dbReference>
<dbReference type="RefSeq" id="WP_222877118.1">
    <property type="nucleotide sequence ID" value="NZ_AP023361.1"/>
</dbReference>
<evidence type="ECO:0000313" key="5">
    <source>
        <dbReference type="Proteomes" id="UP000515317"/>
    </source>
</evidence>
<keyword evidence="5" id="KW-1185">Reference proteome</keyword>
<keyword evidence="1 2" id="KW-0378">Hydrolase</keyword>
<organism evidence="4 5">
    <name type="scientific">Terrihabitans soli</name>
    <dbReference type="NCBI Taxonomy" id="708113"/>
    <lineage>
        <taxon>Bacteria</taxon>
        <taxon>Pseudomonadati</taxon>
        <taxon>Pseudomonadota</taxon>
        <taxon>Alphaproteobacteria</taxon>
        <taxon>Hyphomicrobiales</taxon>
        <taxon>Terrihabitans</taxon>
    </lineage>
</organism>
<dbReference type="SUPFAM" id="SSF56281">
    <property type="entry name" value="Metallo-hydrolase/oxidoreductase"/>
    <property type="match status" value="1"/>
</dbReference>
<dbReference type="InterPro" id="IPR036866">
    <property type="entry name" value="RibonucZ/Hydroxyglut_hydro"/>
</dbReference>
<proteinExistence type="inferred from homology"/>
<evidence type="ECO:0000256" key="2">
    <source>
        <dbReference type="HAMAP-Rule" id="MF_00457"/>
    </source>
</evidence>
<dbReference type="SMART" id="SM00849">
    <property type="entry name" value="Lactamase_B"/>
    <property type="match status" value="1"/>
</dbReference>
<dbReference type="InterPro" id="IPR022877">
    <property type="entry name" value="UPF0173"/>
</dbReference>
<dbReference type="HAMAP" id="MF_00457">
    <property type="entry name" value="UPF0173"/>
    <property type="match status" value="1"/>
</dbReference>
<evidence type="ECO:0000313" key="4">
    <source>
        <dbReference type="EMBL" id="BCJ90492.1"/>
    </source>
</evidence>
<evidence type="ECO:0000256" key="1">
    <source>
        <dbReference type="ARBA" id="ARBA00022801"/>
    </source>
</evidence>
<dbReference type="InterPro" id="IPR050114">
    <property type="entry name" value="UPF0173_UPF0282_UlaG_hydrolase"/>
</dbReference>